<accession>A0A1I6XNS6</accession>
<dbReference type="Proteomes" id="UP000236454">
    <property type="component" value="Unassembled WGS sequence"/>
</dbReference>
<dbReference type="STRING" id="477690.SAMN05216474_0336"/>
<evidence type="ECO:0000313" key="2">
    <source>
        <dbReference type="Proteomes" id="UP000236454"/>
    </source>
</evidence>
<dbReference type="RefSeq" id="WP_090245631.1">
    <property type="nucleotide sequence ID" value="NZ_FPAS01000001.1"/>
</dbReference>
<sequence>MKLYFFNKKKNGWELPDLLALLEKKPSKLEKYSKSYALSALNLAKDRFVIIRKYAAREMNGKIEMLNAHEYYDQENFPLSQYGMTLISISEHGASSQNIFLPNSLKYAKLSMDKDTITLHHTKGTTTTNYEELHKLGSIENLTQKEILNRFNTLQNYKEAPQHNDNSKVLKIEDNFFGCILYNEELDWYTVTKDRIKYSFKNTTMDQLKINIKNTQNIAIDLEDIESKMIAEMLPYVYETHLANAEEFKKQIRCYGVTIFEDGSAHLYYKVNDLFGDHEIQVTLNPEHAYFSADTVG</sequence>
<name>A0A1I6XNS6_9FLAO</name>
<keyword evidence="2" id="KW-1185">Reference proteome</keyword>
<reference evidence="1 2" key="1">
    <citation type="submission" date="2016-10" db="EMBL/GenBank/DDBJ databases">
        <authorList>
            <person name="de Groot N.N."/>
        </authorList>
    </citation>
    <scope>NUCLEOTIDE SEQUENCE [LARGE SCALE GENOMIC DNA]</scope>
    <source>
        <strain evidence="1 2">CGMCC 1.7005</strain>
    </source>
</reference>
<protein>
    <submittedName>
        <fullName evidence="1">Uncharacterized protein</fullName>
    </submittedName>
</protein>
<dbReference type="EMBL" id="FPAS01000001">
    <property type="protein sequence ID" value="SFT39806.1"/>
    <property type="molecule type" value="Genomic_DNA"/>
</dbReference>
<evidence type="ECO:0000313" key="1">
    <source>
        <dbReference type="EMBL" id="SFT39806.1"/>
    </source>
</evidence>
<gene>
    <name evidence="1" type="ORF">SAMN05216474_0336</name>
</gene>
<organism evidence="1 2">
    <name type="scientific">Lishizhenia tianjinensis</name>
    <dbReference type="NCBI Taxonomy" id="477690"/>
    <lineage>
        <taxon>Bacteria</taxon>
        <taxon>Pseudomonadati</taxon>
        <taxon>Bacteroidota</taxon>
        <taxon>Flavobacteriia</taxon>
        <taxon>Flavobacteriales</taxon>
        <taxon>Crocinitomicaceae</taxon>
        <taxon>Lishizhenia</taxon>
    </lineage>
</organism>
<dbReference type="AlphaFoldDB" id="A0A1I6XNS6"/>
<proteinExistence type="predicted"/>